<dbReference type="InterPro" id="IPR007627">
    <property type="entry name" value="RNA_pol_sigma70_r2"/>
</dbReference>
<dbReference type="EMBL" id="CP001848">
    <property type="protein sequence ID" value="ADB16997.1"/>
    <property type="molecule type" value="Genomic_DNA"/>
</dbReference>
<keyword evidence="4" id="KW-0238">DNA-binding</keyword>
<dbReference type="NCBIfam" id="TIGR02937">
    <property type="entry name" value="sigma70-ECF"/>
    <property type="match status" value="1"/>
</dbReference>
<dbReference type="GO" id="GO:0016987">
    <property type="term" value="F:sigma factor activity"/>
    <property type="evidence" value="ECO:0007669"/>
    <property type="project" value="UniProtKB-KW"/>
</dbReference>
<organism evidence="9 10">
    <name type="scientific">Pirellula staleyi (strain ATCC 27377 / DSM 6068 / ICPB 4128)</name>
    <name type="common">Pirella staleyi</name>
    <dbReference type="NCBI Taxonomy" id="530564"/>
    <lineage>
        <taxon>Bacteria</taxon>
        <taxon>Pseudomonadati</taxon>
        <taxon>Planctomycetota</taxon>
        <taxon>Planctomycetia</taxon>
        <taxon>Pirellulales</taxon>
        <taxon>Pirellulaceae</taxon>
        <taxon>Pirellula</taxon>
    </lineage>
</organism>
<name>D2R3P3_PIRSD</name>
<feature type="domain" description="RNA polymerase sigma factor 70 region 4 type 2" evidence="8">
    <location>
        <begin position="186"/>
        <end position="236"/>
    </location>
</feature>
<feature type="domain" description="RNA polymerase sigma-70 region 2" evidence="7">
    <location>
        <begin position="88"/>
        <end position="156"/>
    </location>
</feature>
<evidence type="ECO:0000256" key="3">
    <source>
        <dbReference type="ARBA" id="ARBA00023082"/>
    </source>
</evidence>
<sequence>MQQDESSKSDRPPPCEPPAPTAPGSEDRVKTSRPTSAALEMARDLSVVRDLAASGEATQRRGEAYEVSGHHALVQAVQRGDKKAFSVLIELYQQTVLGFLRARLTEHSDAEDLSQEVFLRCYLGRERLDRASAVGSWLIGIARNVLREHVRKRQRRKEVAWTELCLEIDELRVSVADHDDESMQHLPACISSLGPSARQAIELRYGAQLRMAKIAEYLKRSEGAVKLLVHRARQALKHCLDTKRGGAA</sequence>
<feature type="compositionally biased region" description="Basic and acidic residues" evidence="6">
    <location>
        <begin position="1"/>
        <end position="13"/>
    </location>
</feature>
<evidence type="ECO:0000313" key="9">
    <source>
        <dbReference type="EMBL" id="ADB16997.1"/>
    </source>
</evidence>
<gene>
    <name evidence="9" type="ordered locus">Psta_2327</name>
</gene>
<dbReference type="GO" id="GO:0006352">
    <property type="term" value="P:DNA-templated transcription initiation"/>
    <property type="evidence" value="ECO:0007669"/>
    <property type="project" value="InterPro"/>
</dbReference>
<dbReference type="Pfam" id="PF08281">
    <property type="entry name" value="Sigma70_r4_2"/>
    <property type="match status" value="1"/>
</dbReference>
<dbReference type="STRING" id="530564.Psta_2327"/>
<dbReference type="eggNOG" id="COG1595">
    <property type="taxonomic scope" value="Bacteria"/>
</dbReference>
<evidence type="ECO:0000256" key="1">
    <source>
        <dbReference type="ARBA" id="ARBA00010641"/>
    </source>
</evidence>
<evidence type="ECO:0000256" key="5">
    <source>
        <dbReference type="ARBA" id="ARBA00023163"/>
    </source>
</evidence>
<dbReference type="InterPro" id="IPR013324">
    <property type="entry name" value="RNA_pol_sigma_r3/r4-like"/>
</dbReference>
<dbReference type="InterPro" id="IPR013325">
    <property type="entry name" value="RNA_pol_sigma_r2"/>
</dbReference>
<dbReference type="InterPro" id="IPR039425">
    <property type="entry name" value="RNA_pol_sigma-70-like"/>
</dbReference>
<evidence type="ECO:0000256" key="2">
    <source>
        <dbReference type="ARBA" id="ARBA00023015"/>
    </source>
</evidence>
<dbReference type="InterPro" id="IPR014284">
    <property type="entry name" value="RNA_pol_sigma-70_dom"/>
</dbReference>
<dbReference type="HOGENOM" id="CLU_047691_3_0_0"/>
<dbReference type="Proteomes" id="UP000001887">
    <property type="component" value="Chromosome"/>
</dbReference>
<evidence type="ECO:0000256" key="6">
    <source>
        <dbReference type="SAM" id="MobiDB-lite"/>
    </source>
</evidence>
<evidence type="ECO:0000256" key="4">
    <source>
        <dbReference type="ARBA" id="ARBA00023125"/>
    </source>
</evidence>
<comment type="similarity">
    <text evidence="1">Belongs to the sigma-70 factor family. ECF subfamily.</text>
</comment>
<evidence type="ECO:0000313" key="10">
    <source>
        <dbReference type="Proteomes" id="UP000001887"/>
    </source>
</evidence>
<dbReference type="InterPro" id="IPR013249">
    <property type="entry name" value="RNA_pol_sigma70_r4_t2"/>
</dbReference>
<dbReference type="Gene3D" id="1.10.10.10">
    <property type="entry name" value="Winged helix-like DNA-binding domain superfamily/Winged helix DNA-binding domain"/>
    <property type="match status" value="1"/>
</dbReference>
<dbReference type="AlphaFoldDB" id="D2R3P3"/>
<dbReference type="PANTHER" id="PTHR43133">
    <property type="entry name" value="RNA POLYMERASE ECF-TYPE SIGMA FACTO"/>
    <property type="match status" value="1"/>
</dbReference>
<dbReference type="KEGG" id="psl:Psta_2327"/>
<dbReference type="SUPFAM" id="SSF88946">
    <property type="entry name" value="Sigma2 domain of RNA polymerase sigma factors"/>
    <property type="match status" value="1"/>
</dbReference>
<dbReference type="PANTHER" id="PTHR43133:SF8">
    <property type="entry name" value="RNA POLYMERASE SIGMA FACTOR HI_1459-RELATED"/>
    <property type="match status" value="1"/>
</dbReference>
<evidence type="ECO:0000259" key="7">
    <source>
        <dbReference type="Pfam" id="PF04542"/>
    </source>
</evidence>
<keyword evidence="10" id="KW-1185">Reference proteome</keyword>
<protein>
    <submittedName>
        <fullName evidence="9">RNA polymerase, sigma-24 subunit, ECF subfamily</fullName>
    </submittedName>
</protein>
<evidence type="ECO:0000259" key="8">
    <source>
        <dbReference type="Pfam" id="PF08281"/>
    </source>
</evidence>
<dbReference type="InterPro" id="IPR036388">
    <property type="entry name" value="WH-like_DNA-bd_sf"/>
</dbReference>
<dbReference type="Gene3D" id="1.10.1740.10">
    <property type="match status" value="1"/>
</dbReference>
<keyword evidence="5" id="KW-0804">Transcription</keyword>
<keyword evidence="2" id="KW-0805">Transcription regulation</keyword>
<accession>D2R3P3</accession>
<dbReference type="GO" id="GO:0003677">
    <property type="term" value="F:DNA binding"/>
    <property type="evidence" value="ECO:0007669"/>
    <property type="project" value="UniProtKB-KW"/>
</dbReference>
<proteinExistence type="inferred from homology"/>
<reference evidence="9 10" key="1">
    <citation type="journal article" date="2009" name="Stand. Genomic Sci.">
        <title>Complete genome sequence of Pirellula staleyi type strain (ATCC 27377).</title>
        <authorList>
            <person name="Clum A."/>
            <person name="Tindall B.J."/>
            <person name="Sikorski J."/>
            <person name="Ivanova N."/>
            <person name="Mavrommatis K."/>
            <person name="Lucas S."/>
            <person name="Glavina del Rio T."/>
            <person name="Nolan M."/>
            <person name="Chen F."/>
            <person name="Tice H."/>
            <person name="Pitluck S."/>
            <person name="Cheng J.F."/>
            <person name="Chertkov O."/>
            <person name="Brettin T."/>
            <person name="Han C."/>
            <person name="Detter J.C."/>
            <person name="Kuske C."/>
            <person name="Bruce D."/>
            <person name="Goodwin L."/>
            <person name="Ovchinikova G."/>
            <person name="Pati A."/>
            <person name="Mikhailova N."/>
            <person name="Chen A."/>
            <person name="Palaniappan K."/>
            <person name="Land M."/>
            <person name="Hauser L."/>
            <person name="Chang Y.J."/>
            <person name="Jeffries C.D."/>
            <person name="Chain P."/>
            <person name="Rohde M."/>
            <person name="Goker M."/>
            <person name="Bristow J."/>
            <person name="Eisen J.A."/>
            <person name="Markowitz V."/>
            <person name="Hugenholtz P."/>
            <person name="Kyrpides N.C."/>
            <person name="Klenk H.P."/>
            <person name="Lapidus A."/>
        </authorList>
    </citation>
    <scope>NUCLEOTIDE SEQUENCE [LARGE SCALE GENOMIC DNA]</scope>
    <source>
        <strain evidence="10">ATCC 27377 / DSM 6068 / ICPB 4128</strain>
    </source>
</reference>
<dbReference type="SUPFAM" id="SSF88659">
    <property type="entry name" value="Sigma3 and sigma4 domains of RNA polymerase sigma factors"/>
    <property type="match status" value="1"/>
</dbReference>
<keyword evidence="3" id="KW-0731">Sigma factor</keyword>
<dbReference type="Pfam" id="PF04542">
    <property type="entry name" value="Sigma70_r2"/>
    <property type="match status" value="1"/>
</dbReference>
<feature type="region of interest" description="Disordered" evidence="6">
    <location>
        <begin position="1"/>
        <end position="36"/>
    </location>
</feature>